<accession>W5MUW1</accession>
<reference evidence="2" key="2">
    <citation type="submission" date="2025-08" db="UniProtKB">
        <authorList>
            <consortium name="Ensembl"/>
        </authorList>
    </citation>
    <scope>IDENTIFICATION</scope>
</reference>
<dbReference type="Gene3D" id="3.30.420.10">
    <property type="entry name" value="Ribonuclease H-like superfamily/Ribonuclease H"/>
    <property type="match status" value="1"/>
</dbReference>
<dbReference type="STRING" id="7918.ENSLOCP00000012170"/>
<reference evidence="2" key="3">
    <citation type="submission" date="2025-09" db="UniProtKB">
        <authorList>
            <consortium name="Ensembl"/>
        </authorList>
    </citation>
    <scope>IDENTIFICATION</scope>
</reference>
<dbReference type="GeneTree" id="ENSGT01060000248575"/>
<dbReference type="eggNOG" id="ENOG502QUY7">
    <property type="taxonomic scope" value="Eukaryota"/>
</dbReference>
<dbReference type="InParanoid" id="W5MUW1"/>
<proteinExistence type="predicted"/>
<dbReference type="InterPro" id="IPR036397">
    <property type="entry name" value="RNaseH_sf"/>
</dbReference>
<evidence type="ECO:0000313" key="2">
    <source>
        <dbReference type="Ensembl" id="ENSLOCP00000012170.1"/>
    </source>
</evidence>
<sequence>NKTDEAEVASFIQQQLQTSGRHHGYQWMHQKCWMAGIIMDRETVRQLLCLMDGRGVDLCAQNRLRRRQYYSRGPNYVWHIDGYDKLKPYGICINGCIDGFSRKIIWLEAYKTNNDPRIIAGYFIDAVYKNNGLPQRVQLDHGTQNIHVAVMQRFLHEMNEDSTESVTLGPSSGNQRIECWWATFWMDHFEHLREDGHFVDTFIDKSLIQFCFQNTIQEELNEALTAWNNHRIRPTHNPRAPSGRPSVMYAAPSLYGAQNYLQAVDQ</sequence>
<evidence type="ECO:0000313" key="3">
    <source>
        <dbReference type="Proteomes" id="UP000018468"/>
    </source>
</evidence>
<dbReference type="OMA" id="CDETVRD"/>
<dbReference type="PANTHER" id="PTHR46791:SF13">
    <property type="entry name" value="CLR5 DOMAIN-CONTAINING PROTEIN"/>
    <property type="match status" value="1"/>
</dbReference>
<dbReference type="Ensembl" id="ENSLOCT00000012191.1">
    <property type="protein sequence ID" value="ENSLOCP00000012170.1"/>
    <property type="gene ID" value="ENSLOCG00000009952.1"/>
</dbReference>
<reference evidence="3" key="1">
    <citation type="submission" date="2011-12" db="EMBL/GenBank/DDBJ databases">
        <title>The Draft Genome of Lepisosteus oculatus.</title>
        <authorList>
            <consortium name="The Broad Institute Genome Assembly &amp; Analysis Group"/>
            <consortium name="Computational R&amp;D Group"/>
            <consortium name="and Sequencing Platform"/>
            <person name="Di Palma F."/>
            <person name="Alfoldi J."/>
            <person name="Johnson J."/>
            <person name="Berlin A."/>
            <person name="Gnerre S."/>
            <person name="Jaffe D."/>
            <person name="MacCallum I."/>
            <person name="Young S."/>
            <person name="Walker B.J."/>
            <person name="Lander E.S."/>
            <person name="Lindblad-Toh K."/>
        </authorList>
    </citation>
    <scope>NUCLEOTIDE SEQUENCE [LARGE SCALE GENOMIC DNA]</scope>
</reference>
<dbReference type="GO" id="GO:0003676">
    <property type="term" value="F:nucleic acid binding"/>
    <property type="evidence" value="ECO:0007669"/>
    <property type="project" value="InterPro"/>
</dbReference>
<dbReference type="SUPFAM" id="SSF53098">
    <property type="entry name" value="Ribonuclease H-like"/>
    <property type="match status" value="1"/>
</dbReference>
<dbReference type="Pfam" id="PF24764">
    <property type="entry name" value="rva_4"/>
    <property type="match status" value="1"/>
</dbReference>
<dbReference type="AlphaFoldDB" id="W5MUW1"/>
<feature type="domain" description="Integrase core" evidence="1">
    <location>
        <begin position="70"/>
        <end position="237"/>
    </location>
</feature>
<dbReference type="HOGENOM" id="CLU_038374_2_0_1"/>
<keyword evidence="3" id="KW-1185">Reference proteome</keyword>
<dbReference type="FunCoup" id="W5MUW1">
    <property type="interactions" value="1"/>
</dbReference>
<name>W5MUW1_LEPOC</name>
<dbReference type="EMBL" id="AHAT01012952">
    <property type="status" value="NOT_ANNOTATED_CDS"/>
    <property type="molecule type" value="Genomic_DNA"/>
</dbReference>
<dbReference type="InterPro" id="IPR012337">
    <property type="entry name" value="RNaseH-like_sf"/>
</dbReference>
<protein>
    <recommendedName>
        <fullName evidence="1">Integrase core domain-containing protein</fullName>
    </recommendedName>
</protein>
<dbReference type="PANTHER" id="PTHR46791">
    <property type="entry name" value="EXPRESSED PROTEIN"/>
    <property type="match status" value="1"/>
</dbReference>
<dbReference type="Proteomes" id="UP000018468">
    <property type="component" value="Linkage group LG2"/>
</dbReference>
<organism evidence="2 3">
    <name type="scientific">Lepisosteus oculatus</name>
    <name type="common">Spotted gar</name>
    <dbReference type="NCBI Taxonomy" id="7918"/>
    <lineage>
        <taxon>Eukaryota</taxon>
        <taxon>Metazoa</taxon>
        <taxon>Chordata</taxon>
        <taxon>Craniata</taxon>
        <taxon>Vertebrata</taxon>
        <taxon>Euteleostomi</taxon>
        <taxon>Actinopterygii</taxon>
        <taxon>Neopterygii</taxon>
        <taxon>Holostei</taxon>
        <taxon>Semionotiformes</taxon>
        <taxon>Lepisosteidae</taxon>
        <taxon>Lepisosteus</taxon>
    </lineage>
</organism>
<evidence type="ECO:0000259" key="1">
    <source>
        <dbReference type="Pfam" id="PF24764"/>
    </source>
</evidence>
<dbReference type="InterPro" id="IPR058913">
    <property type="entry name" value="Integrase_dom_put"/>
</dbReference>